<keyword evidence="1" id="KW-0472">Membrane</keyword>
<feature type="transmembrane region" description="Helical" evidence="1">
    <location>
        <begin position="32"/>
        <end position="51"/>
    </location>
</feature>
<name>A0A292YJU4_9BACL</name>
<dbReference type="PANTHER" id="PTHR34351:SF2">
    <property type="entry name" value="DUF58 DOMAIN-CONTAINING PROTEIN"/>
    <property type="match status" value="1"/>
</dbReference>
<accession>A0A292YJU4</accession>
<comment type="caution">
    <text evidence="3">The sequence shown here is derived from an EMBL/GenBank/DDBJ whole genome shotgun (WGS) entry which is preliminary data.</text>
</comment>
<evidence type="ECO:0000313" key="4">
    <source>
        <dbReference type="Proteomes" id="UP000217785"/>
    </source>
</evidence>
<dbReference type="PANTHER" id="PTHR34351">
    <property type="entry name" value="SLR1927 PROTEIN-RELATED"/>
    <property type="match status" value="1"/>
</dbReference>
<organism evidence="3 4">
    <name type="scientific">Effusibacillus lacus</name>
    <dbReference type="NCBI Taxonomy" id="1348429"/>
    <lineage>
        <taxon>Bacteria</taxon>
        <taxon>Bacillati</taxon>
        <taxon>Bacillota</taxon>
        <taxon>Bacilli</taxon>
        <taxon>Bacillales</taxon>
        <taxon>Alicyclobacillaceae</taxon>
        <taxon>Effusibacillus</taxon>
    </lineage>
</organism>
<keyword evidence="4" id="KW-1185">Reference proteome</keyword>
<dbReference type="RefSeq" id="WP_096180462.1">
    <property type="nucleotide sequence ID" value="NZ_BDUF01000008.1"/>
</dbReference>
<keyword evidence="1" id="KW-0812">Transmembrane</keyword>
<evidence type="ECO:0000256" key="1">
    <source>
        <dbReference type="SAM" id="Phobius"/>
    </source>
</evidence>
<dbReference type="OrthoDB" id="140416at2"/>
<dbReference type="EMBL" id="BDUF01000008">
    <property type="protein sequence ID" value="GAX88765.1"/>
    <property type="molecule type" value="Genomic_DNA"/>
</dbReference>
<dbReference type="Proteomes" id="UP000217785">
    <property type="component" value="Unassembled WGS sequence"/>
</dbReference>
<reference evidence="4" key="1">
    <citation type="submission" date="2017-07" db="EMBL/GenBank/DDBJ databases">
        <title>Draft genome sequence of Effusibacillus lacus strain skLN1.</title>
        <authorList>
            <person name="Watanabe M."/>
            <person name="Kojima H."/>
            <person name="Fukui M."/>
        </authorList>
    </citation>
    <scope>NUCLEOTIDE SEQUENCE [LARGE SCALE GENOMIC DNA]</scope>
    <source>
        <strain evidence="4">skLN1</strain>
    </source>
</reference>
<dbReference type="Pfam" id="PF01882">
    <property type="entry name" value="DUF58"/>
    <property type="match status" value="1"/>
</dbReference>
<feature type="domain" description="DUF58" evidence="2">
    <location>
        <begin position="199"/>
        <end position="345"/>
    </location>
</feature>
<gene>
    <name evidence="3" type="ORF">EFBL_0379</name>
</gene>
<dbReference type="AlphaFoldDB" id="A0A292YJU4"/>
<evidence type="ECO:0000313" key="3">
    <source>
        <dbReference type="EMBL" id="GAX88765.1"/>
    </source>
</evidence>
<protein>
    <recommendedName>
        <fullName evidence="2">DUF58 domain-containing protein</fullName>
    </recommendedName>
</protein>
<sequence>MRKTFGLYALLFLVLASTYSYAKFQGGYASWFLFAATSVIVLYEILTRLYAGQRLTSTRRISANKLTAGSGLEVDLEVRSQSKWPLAWLVVEDVIPHRLVIRGAENKRIFFPGFEKQIRMKYVIPNMQRGKYSLQDTILQTGDILGLYRKKAVHSRHDEVTVYPRIVPVRYWHTVNQFNAGMSYAQNRMAEDTTNVLGVRDYAPGDRLSRIHWRATARTGALKSKEFELHVTNDLMFFLNRCQKDYGAAGGPVFETAVTAAASLIRYGLERKYTVGLVSHGMEKKIFPVSRNQEQFIKILDHLAIVQPDSDLSFTDTVLKEISYLTRGSTAVLVTPVVDGEMVKLVGLLDYRKIKTEFFLIKSSSMITQAEREMIGKLALFGVHAYFVGSEQELEEAVRGPVVHAAYI</sequence>
<evidence type="ECO:0000259" key="2">
    <source>
        <dbReference type="Pfam" id="PF01882"/>
    </source>
</evidence>
<proteinExistence type="predicted"/>
<dbReference type="InterPro" id="IPR002881">
    <property type="entry name" value="DUF58"/>
</dbReference>
<keyword evidence="1" id="KW-1133">Transmembrane helix</keyword>